<dbReference type="GO" id="GO:0043248">
    <property type="term" value="P:proteasome assembly"/>
    <property type="evidence" value="ECO:0007669"/>
    <property type="project" value="InterPro"/>
</dbReference>
<keyword evidence="2" id="KW-1185">Reference proteome</keyword>
<reference evidence="1 2" key="1">
    <citation type="submission" date="2016-11" db="EMBL/GenBank/DDBJ databases">
        <title>The macronuclear genome of Stentor coeruleus: a giant cell with tiny introns.</title>
        <authorList>
            <person name="Slabodnick M."/>
            <person name="Ruby J.G."/>
            <person name="Reiff S.B."/>
            <person name="Swart E.C."/>
            <person name="Gosai S."/>
            <person name="Prabakaran S."/>
            <person name="Witkowska E."/>
            <person name="Larue G.E."/>
            <person name="Fisher S."/>
            <person name="Freeman R.M."/>
            <person name="Gunawardena J."/>
            <person name="Chu W."/>
            <person name="Stover N.A."/>
            <person name="Gregory B.D."/>
            <person name="Nowacki M."/>
            <person name="Derisi J."/>
            <person name="Roy S.W."/>
            <person name="Marshall W.F."/>
            <person name="Sood P."/>
        </authorList>
    </citation>
    <scope>NUCLEOTIDE SEQUENCE [LARGE SCALE GENOMIC DNA]</scope>
    <source>
        <strain evidence="1">WM001</strain>
    </source>
</reference>
<dbReference type="Proteomes" id="UP000187209">
    <property type="component" value="Unassembled WGS sequence"/>
</dbReference>
<dbReference type="SUPFAM" id="SSF48371">
    <property type="entry name" value="ARM repeat"/>
    <property type="match status" value="1"/>
</dbReference>
<proteinExistence type="predicted"/>
<name>A0A1R2BMY1_9CILI</name>
<evidence type="ECO:0000313" key="2">
    <source>
        <dbReference type="Proteomes" id="UP000187209"/>
    </source>
</evidence>
<evidence type="ECO:0008006" key="3">
    <source>
        <dbReference type="Google" id="ProtNLM"/>
    </source>
</evidence>
<dbReference type="AlphaFoldDB" id="A0A1R2BMY1"/>
<dbReference type="InterPro" id="IPR011989">
    <property type="entry name" value="ARM-like"/>
</dbReference>
<dbReference type="EMBL" id="MPUH01000535">
    <property type="protein sequence ID" value="OMJ78173.1"/>
    <property type="molecule type" value="Genomic_DNA"/>
</dbReference>
<dbReference type="PANTHER" id="PTHR13554:SF10">
    <property type="entry name" value="26S PROTEASOME NON-ATPASE REGULATORY SUBUNIT 5"/>
    <property type="match status" value="1"/>
</dbReference>
<comment type="caution">
    <text evidence="1">The sequence shown here is derived from an EMBL/GenBank/DDBJ whole genome shotgun (WGS) entry which is preliminary data.</text>
</comment>
<dbReference type="GO" id="GO:0005829">
    <property type="term" value="C:cytosol"/>
    <property type="evidence" value="ECO:0007669"/>
    <property type="project" value="TreeGrafter"/>
</dbReference>
<gene>
    <name evidence="1" type="ORF">SteCoe_22064</name>
</gene>
<dbReference type="InterPro" id="IPR016024">
    <property type="entry name" value="ARM-type_fold"/>
</dbReference>
<dbReference type="OrthoDB" id="10250600at2759"/>
<dbReference type="Gene3D" id="1.25.10.10">
    <property type="entry name" value="Leucine-rich Repeat Variant"/>
    <property type="match status" value="1"/>
</dbReference>
<evidence type="ECO:0000313" key="1">
    <source>
        <dbReference type="EMBL" id="OMJ78173.1"/>
    </source>
</evidence>
<organism evidence="1 2">
    <name type="scientific">Stentor coeruleus</name>
    <dbReference type="NCBI Taxonomy" id="5963"/>
    <lineage>
        <taxon>Eukaryota</taxon>
        <taxon>Sar</taxon>
        <taxon>Alveolata</taxon>
        <taxon>Ciliophora</taxon>
        <taxon>Postciliodesmatophora</taxon>
        <taxon>Heterotrichea</taxon>
        <taxon>Heterotrichida</taxon>
        <taxon>Stentoridae</taxon>
        <taxon>Stentor</taxon>
    </lineage>
</organism>
<dbReference type="InterPro" id="IPR019538">
    <property type="entry name" value="PSMD5"/>
</dbReference>
<accession>A0A1R2BMY1</accession>
<dbReference type="PANTHER" id="PTHR13554">
    <property type="entry name" value="26S PROTEASOME NON-ATPASE REGULATORY SUBUNIT 5-RELATED"/>
    <property type="match status" value="1"/>
</dbReference>
<protein>
    <recommendedName>
        <fullName evidence="3">26S proteasome non-ATPase regulatory subunit 5</fullName>
    </recommendedName>
</protein>
<dbReference type="Pfam" id="PF10508">
    <property type="entry name" value="Proteasom_PSMB"/>
    <property type="match status" value="1"/>
</dbReference>
<sequence>MEEFLSNPTELTAQNLLRAGPLTQILSAISSNDDKISVLSHLSQLNHFNIINQIGIDSLISLLNQVPLQKVILEHLKCIEFPIQDYSSLIHKLFAIFVSEPITESSLCKDILVHKFSMQISQLSYLNTLKDILNSSDSILKVRGFELVIELANTSDFSFYDNSGLIDTGISMATGNDLLLRLVVIEVIAELGNSEPGCKKLLGNNINNIIQQAIEDDSDPHTRNKLIVLAGKIFHFTGNENLMTNTFWSCLIRLLGSDDPASVKNSLNVLEYISTRPNGITKIFSNNQIIGNWGRLQKSVNSSVKAHFYHSFYHILNLCTEDHINAYLRVNNIIQPMIDELVNPFQNSHYDILKCIGLLVKWRNQAVNFLANEKFKVFLFKRPPHQMHEISYLKYDIVTELNKHDLPQGTKNLLEKYLKAGVFAGESEMEMELESLN</sequence>